<dbReference type="AlphaFoldDB" id="A0A382H3B7"/>
<sequence length="58" mass="6037">MLSGSSVIFSDDFVATNLSPTSVTVISGKNLSRAVHIFLPAGVCPLSLYNLGVILSNI</sequence>
<evidence type="ECO:0000313" key="1">
    <source>
        <dbReference type="EMBL" id="SVB81662.1"/>
    </source>
</evidence>
<dbReference type="EMBL" id="UINC01058884">
    <property type="protein sequence ID" value="SVB81662.1"/>
    <property type="molecule type" value="Genomic_DNA"/>
</dbReference>
<name>A0A382H3B7_9ZZZZ</name>
<protein>
    <submittedName>
        <fullName evidence="1">Uncharacterized protein</fullName>
    </submittedName>
</protein>
<accession>A0A382H3B7</accession>
<organism evidence="1">
    <name type="scientific">marine metagenome</name>
    <dbReference type="NCBI Taxonomy" id="408172"/>
    <lineage>
        <taxon>unclassified sequences</taxon>
        <taxon>metagenomes</taxon>
        <taxon>ecological metagenomes</taxon>
    </lineage>
</organism>
<gene>
    <name evidence="1" type="ORF">METZ01_LOCUS234516</name>
</gene>
<reference evidence="1" key="1">
    <citation type="submission" date="2018-05" db="EMBL/GenBank/DDBJ databases">
        <authorList>
            <person name="Lanie J.A."/>
            <person name="Ng W.-L."/>
            <person name="Kazmierczak K.M."/>
            <person name="Andrzejewski T.M."/>
            <person name="Davidsen T.M."/>
            <person name="Wayne K.J."/>
            <person name="Tettelin H."/>
            <person name="Glass J.I."/>
            <person name="Rusch D."/>
            <person name="Podicherti R."/>
            <person name="Tsui H.-C.T."/>
            <person name="Winkler M.E."/>
        </authorList>
    </citation>
    <scope>NUCLEOTIDE SEQUENCE</scope>
</reference>
<proteinExistence type="predicted"/>